<proteinExistence type="predicted"/>
<feature type="compositionally biased region" description="Low complexity" evidence="1">
    <location>
        <begin position="71"/>
        <end position="89"/>
    </location>
</feature>
<accession>A0A093VPI0</accession>
<dbReference type="eggNOG" id="ENOG502SFC0">
    <property type="taxonomic scope" value="Eukaryota"/>
</dbReference>
<gene>
    <name evidence="3" type="ORF">GQ26_0122240</name>
</gene>
<keyword evidence="2" id="KW-1133">Transmembrane helix</keyword>
<reference evidence="3" key="2">
    <citation type="journal article" date="2014" name="PLoS Genet.">
        <title>Signature gene expression reveals novel clues to the molecular mechanisms of dimorphic transition in Penicillium marneffei.</title>
        <authorList>
            <person name="Yang E."/>
            <person name="Wang G."/>
            <person name="Cai J."/>
            <person name="Woo P.C."/>
            <person name="Lau S.K."/>
            <person name="Yuen K.-Y."/>
            <person name="Chow W.-N."/>
            <person name="Lin X."/>
        </authorList>
    </citation>
    <scope>NUCLEOTIDE SEQUENCE</scope>
    <source>
        <strain evidence="3">PM1</strain>
    </source>
</reference>
<keyword evidence="2" id="KW-0812">Transmembrane</keyword>
<keyword evidence="2" id="KW-0472">Membrane</keyword>
<reference key="1">
    <citation type="journal article" date="2014" name="PLoS Genet.">
        <title>Signature Gene Expression Reveals Novel Clues to the Molecular Mechanisms of Dimorphic Transition in Penicillium marneffei.</title>
        <authorList>
            <person name="Yang E."/>
            <person name="Wang G."/>
            <person name="Cai J."/>
            <person name="Woo P.C."/>
            <person name="Lau S.K."/>
            <person name="Yuen K.-Y."/>
            <person name="Chow W.-N."/>
            <person name="Lin X."/>
        </authorList>
    </citation>
    <scope>NUCLEOTIDE SEQUENCE [LARGE SCALE GENOMIC DNA]</scope>
    <source>
        <strain>PM1</strain>
    </source>
</reference>
<comment type="caution">
    <text evidence="3">The sequence shown here is derived from an EMBL/GenBank/DDBJ whole genome shotgun (WGS) entry which is preliminary data.</text>
</comment>
<sequence>MASIRYLRPFAELATRQSQVSLSHRPSALAVASRNYYNCSCRNNKPLNTTVSRMISSTQRATYTSTSSALASSPFRLNSSPKQQSQPQTPEDEDARRYEHEEEGEGEYYSPYKPKRQWPPDMSKLSPKHQLRLERKYRRRAALKYARPRWVKFTKLAQWGIIIFVVIYSLLFMEWGKEGEEHPFEDFRKDLFASINSLFSAPERPIRKKE</sequence>
<evidence type="ECO:0000256" key="2">
    <source>
        <dbReference type="SAM" id="Phobius"/>
    </source>
</evidence>
<dbReference type="EMBL" id="JPOX01000012">
    <property type="protein sequence ID" value="KFX48526.1"/>
    <property type="molecule type" value="Genomic_DNA"/>
</dbReference>
<dbReference type="AlphaFoldDB" id="A0A093VPI0"/>
<feature type="transmembrane region" description="Helical" evidence="2">
    <location>
        <begin position="156"/>
        <end position="173"/>
    </location>
</feature>
<evidence type="ECO:0000313" key="3">
    <source>
        <dbReference type="EMBL" id="KFX48526.1"/>
    </source>
</evidence>
<evidence type="ECO:0000256" key="1">
    <source>
        <dbReference type="SAM" id="MobiDB-lite"/>
    </source>
</evidence>
<protein>
    <submittedName>
        <fullName evidence="3">Uncharacterized protein</fullName>
    </submittedName>
</protein>
<feature type="region of interest" description="Disordered" evidence="1">
    <location>
        <begin position="71"/>
        <end position="130"/>
    </location>
</feature>
<dbReference type="HOGENOM" id="CLU_099088_0_0_1"/>
<name>A0A093VPI0_TALMA</name>
<organism evidence="3">
    <name type="scientific">Talaromyces marneffei PM1</name>
    <dbReference type="NCBI Taxonomy" id="1077442"/>
    <lineage>
        <taxon>Eukaryota</taxon>
        <taxon>Fungi</taxon>
        <taxon>Dikarya</taxon>
        <taxon>Ascomycota</taxon>
        <taxon>Pezizomycotina</taxon>
        <taxon>Eurotiomycetes</taxon>
        <taxon>Eurotiomycetidae</taxon>
        <taxon>Eurotiales</taxon>
        <taxon>Trichocomaceae</taxon>
        <taxon>Talaromyces</taxon>
        <taxon>Talaromyces sect. Talaromyces</taxon>
    </lineage>
</organism>